<evidence type="ECO:0000313" key="2">
    <source>
        <dbReference type="EMBL" id="GES80172.1"/>
    </source>
</evidence>
<name>A0A8H3L2A8_9GLOM</name>
<dbReference type="EMBL" id="BLAL01000047">
    <property type="protein sequence ID" value="GES80172.1"/>
    <property type="molecule type" value="Genomic_DNA"/>
</dbReference>
<protein>
    <submittedName>
        <fullName evidence="2">Uncharacterized protein</fullName>
    </submittedName>
</protein>
<organism evidence="2 3">
    <name type="scientific">Rhizophagus clarus</name>
    <dbReference type="NCBI Taxonomy" id="94130"/>
    <lineage>
        <taxon>Eukaryota</taxon>
        <taxon>Fungi</taxon>
        <taxon>Fungi incertae sedis</taxon>
        <taxon>Mucoromycota</taxon>
        <taxon>Glomeromycotina</taxon>
        <taxon>Glomeromycetes</taxon>
        <taxon>Glomerales</taxon>
        <taxon>Glomeraceae</taxon>
        <taxon>Rhizophagus</taxon>
    </lineage>
</organism>
<evidence type="ECO:0000313" key="3">
    <source>
        <dbReference type="Proteomes" id="UP000615446"/>
    </source>
</evidence>
<dbReference type="Proteomes" id="UP000615446">
    <property type="component" value="Unassembled WGS sequence"/>
</dbReference>
<sequence length="104" mass="12014">MRNLSIIVFTVLSFISILQLQCILIYGIHVSSKVYYGDRLCVRDSEKRRKTLTGNGPWRGKWSVFSKTGFQCFLNFLSLGLSLTRSKIIFKIKLRRPANFATCF</sequence>
<dbReference type="AlphaFoldDB" id="A0A8H3L2A8"/>
<feature type="transmembrane region" description="Helical" evidence="1">
    <location>
        <begin position="7"/>
        <end position="28"/>
    </location>
</feature>
<feature type="transmembrane region" description="Helical" evidence="1">
    <location>
        <begin position="68"/>
        <end position="86"/>
    </location>
</feature>
<keyword evidence="1" id="KW-0472">Membrane</keyword>
<keyword evidence="1" id="KW-1133">Transmembrane helix</keyword>
<comment type="caution">
    <text evidence="2">The sequence shown here is derived from an EMBL/GenBank/DDBJ whole genome shotgun (WGS) entry which is preliminary data.</text>
</comment>
<accession>A0A8H3L2A8</accession>
<evidence type="ECO:0000256" key="1">
    <source>
        <dbReference type="SAM" id="Phobius"/>
    </source>
</evidence>
<gene>
    <name evidence="2" type="ORF">RCL2_000746500</name>
</gene>
<reference evidence="2" key="1">
    <citation type="submission" date="2019-10" db="EMBL/GenBank/DDBJ databases">
        <title>Conservation and host-specific expression of non-tandemly repeated heterogenous ribosome RNA gene in arbuscular mycorrhizal fungi.</title>
        <authorList>
            <person name="Maeda T."/>
            <person name="Kobayashi Y."/>
            <person name="Nakagawa T."/>
            <person name="Ezawa T."/>
            <person name="Yamaguchi K."/>
            <person name="Bino T."/>
            <person name="Nishimoto Y."/>
            <person name="Shigenobu S."/>
            <person name="Kawaguchi M."/>
        </authorList>
    </citation>
    <scope>NUCLEOTIDE SEQUENCE</scope>
    <source>
        <strain evidence="2">HR1</strain>
    </source>
</reference>
<keyword evidence="1" id="KW-0812">Transmembrane</keyword>
<proteinExistence type="predicted"/>